<dbReference type="SUPFAM" id="SSF51215">
    <property type="entry name" value="Regulatory protein AraC"/>
    <property type="match status" value="1"/>
</dbReference>
<evidence type="ECO:0000259" key="5">
    <source>
        <dbReference type="PROSITE" id="PS01124"/>
    </source>
</evidence>
<dbReference type="GO" id="GO:0043565">
    <property type="term" value="F:sequence-specific DNA binding"/>
    <property type="evidence" value="ECO:0007669"/>
    <property type="project" value="InterPro"/>
</dbReference>
<dbReference type="RefSeq" id="WP_198681481.1">
    <property type="nucleotide sequence ID" value="NZ_SHKR01000011.1"/>
</dbReference>
<organism evidence="6 7">
    <name type="scientific">Kribbella rubisoli</name>
    <dbReference type="NCBI Taxonomy" id="3075929"/>
    <lineage>
        <taxon>Bacteria</taxon>
        <taxon>Bacillati</taxon>
        <taxon>Actinomycetota</taxon>
        <taxon>Actinomycetes</taxon>
        <taxon>Propionibacteriales</taxon>
        <taxon>Kribbellaceae</taxon>
        <taxon>Kribbella</taxon>
    </lineage>
</organism>
<keyword evidence="7" id="KW-1185">Reference proteome</keyword>
<dbReference type="Proteomes" id="UP000292027">
    <property type="component" value="Unassembled WGS sequence"/>
</dbReference>
<dbReference type="InterPro" id="IPR009057">
    <property type="entry name" value="Homeodomain-like_sf"/>
</dbReference>
<evidence type="ECO:0000256" key="4">
    <source>
        <dbReference type="ARBA" id="ARBA00023163"/>
    </source>
</evidence>
<dbReference type="InterPro" id="IPR050204">
    <property type="entry name" value="AraC_XylS_family_regulators"/>
</dbReference>
<evidence type="ECO:0000313" key="7">
    <source>
        <dbReference type="Proteomes" id="UP000292027"/>
    </source>
</evidence>
<evidence type="ECO:0000256" key="1">
    <source>
        <dbReference type="ARBA" id="ARBA00023015"/>
    </source>
</evidence>
<keyword evidence="3" id="KW-0010">Activator</keyword>
<dbReference type="PROSITE" id="PS01124">
    <property type="entry name" value="HTH_ARAC_FAMILY_2"/>
    <property type="match status" value="1"/>
</dbReference>
<evidence type="ECO:0000256" key="2">
    <source>
        <dbReference type="ARBA" id="ARBA00023125"/>
    </source>
</evidence>
<dbReference type="AlphaFoldDB" id="A0A4Q7X7L9"/>
<dbReference type="Pfam" id="PF02311">
    <property type="entry name" value="AraC_binding"/>
    <property type="match status" value="1"/>
</dbReference>
<dbReference type="InterPro" id="IPR037923">
    <property type="entry name" value="HTH-like"/>
</dbReference>
<evidence type="ECO:0000256" key="3">
    <source>
        <dbReference type="ARBA" id="ARBA00023159"/>
    </source>
</evidence>
<reference evidence="6 7" key="1">
    <citation type="journal article" date="2015" name="Stand. Genomic Sci.">
        <title>Genomic Encyclopedia of Bacterial and Archaeal Type Strains, Phase III: the genomes of soil and plant-associated and newly described type strains.</title>
        <authorList>
            <person name="Whitman W.B."/>
            <person name="Woyke T."/>
            <person name="Klenk H.P."/>
            <person name="Zhou Y."/>
            <person name="Lilburn T.G."/>
            <person name="Beck B.J."/>
            <person name="De Vos P."/>
            <person name="Vandamme P."/>
            <person name="Eisen J.A."/>
            <person name="Garrity G."/>
            <person name="Hugenholtz P."/>
            <person name="Kyrpides N.C."/>
        </authorList>
    </citation>
    <scope>NUCLEOTIDE SEQUENCE [LARGE SCALE GENOMIC DNA]</scope>
    <source>
        <strain evidence="6 7">VKM Ac-2540</strain>
    </source>
</reference>
<dbReference type="SUPFAM" id="SSF46689">
    <property type="entry name" value="Homeodomain-like"/>
    <property type="match status" value="1"/>
</dbReference>
<dbReference type="InterPro" id="IPR018060">
    <property type="entry name" value="HTH_AraC"/>
</dbReference>
<name>A0A4Q7X7L9_9ACTN</name>
<dbReference type="Pfam" id="PF12833">
    <property type="entry name" value="HTH_18"/>
    <property type="match status" value="1"/>
</dbReference>
<sequence>MTEPADFEHDLATQVLIELYSEIPPPSKLVTGHFHSGGDYRVVRPDGVGSWYLLYTASGTGRYLIGENRLTLRHGDVVLVSPGTPHDYGTVGTYWESWWAHFQPRREWHAWLSLPQAMPGLSYVRLTRSSETDRVVSAFDRLHRDAQRAGLSPTGDTELHLLEKSVATELTMNGIEEVLLTAVASLRRETQHLDARVHLVLEAITADPARPHTLTSLAGLAQVSVSRLAHLFKEQVGDSIMNVVLALRLQRAAELLGATDMSVAQIAAAVGFDSPHYLSRQFGRRFGISPTAHRAKVRNPELELY</sequence>
<dbReference type="EMBL" id="SHKR01000011">
    <property type="protein sequence ID" value="RZU19047.1"/>
    <property type="molecule type" value="Genomic_DNA"/>
</dbReference>
<dbReference type="Gene3D" id="1.10.10.60">
    <property type="entry name" value="Homeodomain-like"/>
    <property type="match status" value="2"/>
</dbReference>
<comment type="caution">
    <text evidence="6">The sequence shown here is derived from an EMBL/GenBank/DDBJ whole genome shotgun (WGS) entry which is preliminary data.</text>
</comment>
<protein>
    <submittedName>
        <fullName evidence="6">AraC family transcriptional regulator of arabinose operon</fullName>
    </submittedName>
</protein>
<dbReference type="PROSITE" id="PS00041">
    <property type="entry name" value="HTH_ARAC_FAMILY_1"/>
    <property type="match status" value="1"/>
</dbReference>
<keyword evidence="2" id="KW-0238">DNA-binding</keyword>
<dbReference type="InterPro" id="IPR018062">
    <property type="entry name" value="HTH_AraC-typ_CS"/>
</dbReference>
<accession>A0A4Q7X7L9</accession>
<dbReference type="GO" id="GO:0003700">
    <property type="term" value="F:DNA-binding transcription factor activity"/>
    <property type="evidence" value="ECO:0007669"/>
    <property type="project" value="InterPro"/>
</dbReference>
<evidence type="ECO:0000313" key="6">
    <source>
        <dbReference type="EMBL" id="RZU19047.1"/>
    </source>
</evidence>
<gene>
    <name evidence="6" type="ORF">EV645_1253</name>
</gene>
<dbReference type="Gene3D" id="2.60.120.280">
    <property type="entry name" value="Regulatory protein AraC"/>
    <property type="match status" value="1"/>
</dbReference>
<keyword evidence="4" id="KW-0804">Transcription</keyword>
<dbReference type="PANTHER" id="PTHR46796">
    <property type="entry name" value="HTH-TYPE TRANSCRIPTIONAL ACTIVATOR RHAS-RELATED"/>
    <property type="match status" value="1"/>
</dbReference>
<dbReference type="SMART" id="SM00342">
    <property type="entry name" value="HTH_ARAC"/>
    <property type="match status" value="1"/>
</dbReference>
<keyword evidence="1" id="KW-0805">Transcription regulation</keyword>
<dbReference type="InterPro" id="IPR003313">
    <property type="entry name" value="AraC-bd"/>
</dbReference>
<feature type="domain" description="HTH araC/xylS-type" evidence="5">
    <location>
        <begin position="198"/>
        <end position="296"/>
    </location>
</feature>
<proteinExistence type="predicted"/>